<feature type="domain" description="Exoribonuclease phosphorolytic" evidence="7">
    <location>
        <begin position="160"/>
        <end position="227"/>
    </location>
</feature>
<sequence>MTRPDGRTPDQLRPISFQRDFTEMSAGSVLVSFGRTRVLCTASVDEDVPRWMKGSGKGWVTAEYSMLPGSSPERVDREAAKGKQSGRTVEIQRLIGRSLRAAIDMRALGERQIVVDCDVLQADGGTRTASICGGFLALHDAVTRLVQSGAISENPLHSYCAAISVGVCGGTPVLDLPYVEDSTAEVDMNVVMLRPVNGGEPRFVEVQGTAEGMAFSRGELDELLMLADTGLGRIFDLQAGLLSEAPPMRAPER</sequence>
<dbReference type="InterPro" id="IPR018336">
    <property type="entry name" value="RNase_PH_CS"/>
</dbReference>
<dbReference type="InterPro" id="IPR015847">
    <property type="entry name" value="ExoRNase_PH_dom2"/>
</dbReference>
<dbReference type="HAMAP" id="MF_00564">
    <property type="entry name" value="RNase_PH"/>
    <property type="match status" value="1"/>
</dbReference>
<protein>
    <submittedName>
        <fullName evidence="8">Unannotated protein</fullName>
    </submittedName>
</protein>
<dbReference type="AlphaFoldDB" id="A0A6J6JFY9"/>
<organism evidence="8">
    <name type="scientific">freshwater metagenome</name>
    <dbReference type="NCBI Taxonomy" id="449393"/>
    <lineage>
        <taxon>unclassified sequences</taxon>
        <taxon>metagenomes</taxon>
        <taxon>ecological metagenomes</taxon>
    </lineage>
</organism>
<evidence type="ECO:0000313" key="8">
    <source>
        <dbReference type="EMBL" id="CAB4635458.1"/>
    </source>
</evidence>
<dbReference type="NCBIfam" id="TIGR01966">
    <property type="entry name" value="RNasePH"/>
    <property type="match status" value="1"/>
</dbReference>
<dbReference type="GO" id="GO:0016075">
    <property type="term" value="P:rRNA catabolic process"/>
    <property type="evidence" value="ECO:0007669"/>
    <property type="project" value="TreeGrafter"/>
</dbReference>
<dbReference type="GO" id="GO:0000049">
    <property type="term" value="F:tRNA binding"/>
    <property type="evidence" value="ECO:0007669"/>
    <property type="project" value="UniProtKB-KW"/>
</dbReference>
<dbReference type="PROSITE" id="PS01277">
    <property type="entry name" value="RIBONUCLEASE_PH"/>
    <property type="match status" value="1"/>
</dbReference>
<dbReference type="GO" id="GO:0006364">
    <property type="term" value="P:rRNA processing"/>
    <property type="evidence" value="ECO:0007669"/>
    <property type="project" value="UniProtKB-KW"/>
</dbReference>
<dbReference type="InterPro" id="IPR050080">
    <property type="entry name" value="RNase_PH"/>
</dbReference>
<name>A0A6J6JFY9_9ZZZZ</name>
<keyword evidence="4" id="KW-0819">tRNA processing</keyword>
<dbReference type="EMBL" id="CAEZVQ010000062">
    <property type="protein sequence ID" value="CAB4635458.1"/>
    <property type="molecule type" value="Genomic_DNA"/>
</dbReference>
<dbReference type="InterPro" id="IPR027408">
    <property type="entry name" value="PNPase/RNase_PH_dom_sf"/>
</dbReference>
<dbReference type="CDD" id="cd11362">
    <property type="entry name" value="RNase_PH_bact"/>
    <property type="match status" value="1"/>
</dbReference>
<evidence type="ECO:0000259" key="7">
    <source>
        <dbReference type="Pfam" id="PF03725"/>
    </source>
</evidence>
<dbReference type="SUPFAM" id="SSF55666">
    <property type="entry name" value="Ribonuclease PH domain 2-like"/>
    <property type="match status" value="1"/>
</dbReference>
<proteinExistence type="inferred from homology"/>
<keyword evidence="3" id="KW-0820">tRNA-binding</keyword>
<dbReference type="FunFam" id="3.30.230.70:FF:000003">
    <property type="entry name" value="Ribonuclease PH"/>
    <property type="match status" value="1"/>
</dbReference>
<dbReference type="GO" id="GO:0008033">
    <property type="term" value="P:tRNA processing"/>
    <property type="evidence" value="ECO:0007669"/>
    <property type="project" value="UniProtKB-KW"/>
</dbReference>
<dbReference type="Gene3D" id="3.30.230.70">
    <property type="entry name" value="GHMP Kinase, N-terminal domain"/>
    <property type="match status" value="1"/>
</dbReference>
<dbReference type="Pfam" id="PF01138">
    <property type="entry name" value="RNase_PH"/>
    <property type="match status" value="1"/>
</dbReference>
<dbReference type="InterPro" id="IPR036345">
    <property type="entry name" value="ExoRNase_PH_dom2_sf"/>
</dbReference>
<comment type="similarity">
    <text evidence="1">Belongs to the RNase PH family.</text>
</comment>
<evidence type="ECO:0000256" key="5">
    <source>
        <dbReference type="ARBA" id="ARBA00022884"/>
    </source>
</evidence>
<accession>A0A6J6JFY9</accession>
<evidence type="ECO:0000259" key="6">
    <source>
        <dbReference type="Pfam" id="PF01138"/>
    </source>
</evidence>
<evidence type="ECO:0000256" key="4">
    <source>
        <dbReference type="ARBA" id="ARBA00022694"/>
    </source>
</evidence>
<gene>
    <name evidence="8" type="ORF">UFOPK2086_00600</name>
</gene>
<dbReference type="InterPro" id="IPR002381">
    <property type="entry name" value="RNase_PH_bac-type"/>
</dbReference>
<dbReference type="SUPFAM" id="SSF54211">
    <property type="entry name" value="Ribosomal protein S5 domain 2-like"/>
    <property type="match status" value="1"/>
</dbReference>
<reference evidence="8" key="1">
    <citation type="submission" date="2020-05" db="EMBL/GenBank/DDBJ databases">
        <authorList>
            <person name="Chiriac C."/>
            <person name="Salcher M."/>
            <person name="Ghai R."/>
            <person name="Kavagutti S V."/>
        </authorList>
    </citation>
    <scope>NUCLEOTIDE SEQUENCE</scope>
</reference>
<keyword evidence="5" id="KW-0694">RNA-binding</keyword>
<dbReference type="PANTHER" id="PTHR11953:SF0">
    <property type="entry name" value="EXOSOME COMPLEX COMPONENT RRP41"/>
    <property type="match status" value="1"/>
</dbReference>
<dbReference type="Pfam" id="PF03725">
    <property type="entry name" value="RNase_PH_C"/>
    <property type="match status" value="1"/>
</dbReference>
<evidence type="ECO:0000256" key="2">
    <source>
        <dbReference type="ARBA" id="ARBA00022552"/>
    </source>
</evidence>
<evidence type="ECO:0000256" key="1">
    <source>
        <dbReference type="ARBA" id="ARBA00006678"/>
    </source>
</evidence>
<dbReference type="GO" id="GO:0009022">
    <property type="term" value="F:tRNA nucleotidyltransferase activity"/>
    <property type="evidence" value="ECO:0007669"/>
    <property type="project" value="InterPro"/>
</dbReference>
<dbReference type="InterPro" id="IPR001247">
    <property type="entry name" value="ExoRNase_PH_dom1"/>
</dbReference>
<dbReference type="PANTHER" id="PTHR11953">
    <property type="entry name" value="EXOSOME COMPLEX COMPONENT"/>
    <property type="match status" value="1"/>
</dbReference>
<evidence type="ECO:0000256" key="3">
    <source>
        <dbReference type="ARBA" id="ARBA00022555"/>
    </source>
</evidence>
<keyword evidence="2" id="KW-0698">rRNA processing</keyword>
<dbReference type="InterPro" id="IPR020568">
    <property type="entry name" value="Ribosomal_Su5_D2-typ_SF"/>
</dbReference>
<feature type="domain" description="Exoribonuclease phosphorolytic" evidence="6">
    <location>
        <begin position="11"/>
        <end position="141"/>
    </location>
</feature>